<proteinExistence type="predicted"/>
<dbReference type="Proteomes" id="UP000319383">
    <property type="component" value="Chromosome"/>
</dbReference>
<evidence type="ECO:0000313" key="4">
    <source>
        <dbReference type="Proteomes" id="UP000319383"/>
    </source>
</evidence>
<reference evidence="3 4" key="1">
    <citation type="submission" date="2019-02" db="EMBL/GenBank/DDBJ databases">
        <title>Deep-cultivation of Planctomycetes and their phenomic and genomic characterization uncovers novel biology.</title>
        <authorList>
            <person name="Wiegand S."/>
            <person name="Jogler M."/>
            <person name="Boedeker C."/>
            <person name="Pinto D."/>
            <person name="Vollmers J."/>
            <person name="Rivas-Marin E."/>
            <person name="Kohn T."/>
            <person name="Peeters S.H."/>
            <person name="Heuer A."/>
            <person name="Rast P."/>
            <person name="Oberbeckmann S."/>
            <person name="Bunk B."/>
            <person name="Jeske O."/>
            <person name="Meyerdierks A."/>
            <person name="Storesund J.E."/>
            <person name="Kallscheuer N."/>
            <person name="Luecker S."/>
            <person name="Lage O.M."/>
            <person name="Pohl T."/>
            <person name="Merkel B.J."/>
            <person name="Hornburger P."/>
            <person name="Mueller R.-W."/>
            <person name="Bruemmer F."/>
            <person name="Labrenz M."/>
            <person name="Spormann A.M."/>
            <person name="Op den Camp H."/>
            <person name="Overmann J."/>
            <person name="Amann R."/>
            <person name="Jetten M.S.M."/>
            <person name="Mascher T."/>
            <person name="Medema M.H."/>
            <person name="Devos D.P."/>
            <person name="Kaster A.-K."/>
            <person name="Ovreas L."/>
            <person name="Rohde M."/>
            <person name="Galperin M.Y."/>
            <person name="Jogler C."/>
        </authorList>
    </citation>
    <scope>NUCLEOTIDE SEQUENCE [LARGE SCALE GENOMIC DNA]</scope>
    <source>
        <strain evidence="3 4">Mal52</strain>
    </source>
</reference>
<evidence type="ECO:0000313" key="3">
    <source>
        <dbReference type="EMBL" id="QDU42757.1"/>
    </source>
</evidence>
<evidence type="ECO:0000256" key="2">
    <source>
        <dbReference type="SAM" id="Phobius"/>
    </source>
</evidence>
<keyword evidence="4" id="KW-1185">Reference proteome</keyword>
<feature type="compositionally biased region" description="Polar residues" evidence="1">
    <location>
        <begin position="53"/>
        <end position="81"/>
    </location>
</feature>
<evidence type="ECO:0000256" key="1">
    <source>
        <dbReference type="SAM" id="MobiDB-lite"/>
    </source>
</evidence>
<sequence>MIVVLIGVVGNLIGKSVNARMNQQLFKRVFAVFLILLGGFVIVNEGSKLALPSSGQASASSTTEVQPLTSEASLETQLKRR</sequence>
<name>A0A517ZJY8_9PLAN</name>
<feature type="region of interest" description="Disordered" evidence="1">
    <location>
        <begin position="51"/>
        <end position="81"/>
    </location>
</feature>
<keyword evidence="2" id="KW-1133">Transmembrane helix</keyword>
<keyword evidence="2" id="KW-0472">Membrane</keyword>
<dbReference type="RefSeq" id="WP_145374770.1">
    <property type="nucleotide sequence ID" value="NZ_CP036276.1"/>
</dbReference>
<feature type="transmembrane region" description="Helical" evidence="2">
    <location>
        <begin position="25"/>
        <end position="43"/>
    </location>
</feature>
<protein>
    <submittedName>
        <fullName evidence="3">Uncharacterized protein</fullName>
    </submittedName>
</protein>
<dbReference type="KEGG" id="sdyn:Mal52_12240"/>
<keyword evidence="2" id="KW-0812">Transmembrane</keyword>
<organism evidence="3 4">
    <name type="scientific">Symmachiella dynata</name>
    <dbReference type="NCBI Taxonomy" id="2527995"/>
    <lineage>
        <taxon>Bacteria</taxon>
        <taxon>Pseudomonadati</taxon>
        <taxon>Planctomycetota</taxon>
        <taxon>Planctomycetia</taxon>
        <taxon>Planctomycetales</taxon>
        <taxon>Planctomycetaceae</taxon>
        <taxon>Symmachiella</taxon>
    </lineage>
</organism>
<dbReference type="EMBL" id="CP036276">
    <property type="protein sequence ID" value="QDU42757.1"/>
    <property type="molecule type" value="Genomic_DNA"/>
</dbReference>
<dbReference type="AlphaFoldDB" id="A0A517ZJY8"/>
<accession>A0A517ZJY8</accession>
<gene>
    <name evidence="3" type="ORF">Mal52_12240</name>
</gene>